<dbReference type="EMBL" id="AWUE01019230">
    <property type="protein sequence ID" value="OMO75128.1"/>
    <property type="molecule type" value="Genomic_DNA"/>
</dbReference>
<evidence type="ECO:0000313" key="3">
    <source>
        <dbReference type="Proteomes" id="UP000187203"/>
    </source>
</evidence>
<name>A0A1R3HXT3_9ROSI</name>
<dbReference type="Proteomes" id="UP000187203">
    <property type="component" value="Unassembled WGS sequence"/>
</dbReference>
<dbReference type="AlphaFoldDB" id="A0A1R3HXT3"/>
<organism evidence="2 3">
    <name type="scientific">Corchorus olitorius</name>
    <dbReference type="NCBI Taxonomy" id="93759"/>
    <lineage>
        <taxon>Eukaryota</taxon>
        <taxon>Viridiplantae</taxon>
        <taxon>Streptophyta</taxon>
        <taxon>Embryophyta</taxon>
        <taxon>Tracheophyta</taxon>
        <taxon>Spermatophyta</taxon>
        <taxon>Magnoliopsida</taxon>
        <taxon>eudicotyledons</taxon>
        <taxon>Gunneridae</taxon>
        <taxon>Pentapetalae</taxon>
        <taxon>rosids</taxon>
        <taxon>malvids</taxon>
        <taxon>Malvales</taxon>
        <taxon>Malvaceae</taxon>
        <taxon>Grewioideae</taxon>
        <taxon>Apeibeae</taxon>
        <taxon>Corchorus</taxon>
    </lineage>
</organism>
<accession>A0A1R3HXT3</accession>
<gene>
    <name evidence="2" type="ORF">COLO4_26315</name>
</gene>
<keyword evidence="1" id="KW-0812">Transmembrane</keyword>
<keyword evidence="3" id="KW-1185">Reference proteome</keyword>
<reference evidence="3" key="1">
    <citation type="submission" date="2013-09" db="EMBL/GenBank/DDBJ databases">
        <title>Corchorus olitorius genome sequencing.</title>
        <authorList>
            <person name="Alam M."/>
            <person name="Haque M.S."/>
            <person name="Islam M.S."/>
            <person name="Emdad E.M."/>
            <person name="Islam M.M."/>
            <person name="Ahmed B."/>
            <person name="Halim A."/>
            <person name="Hossen Q.M.M."/>
            <person name="Hossain M.Z."/>
            <person name="Ahmed R."/>
            <person name="Khan M.M."/>
            <person name="Islam R."/>
            <person name="Rashid M.M."/>
            <person name="Khan S.A."/>
            <person name="Rahman M.S."/>
            <person name="Alam M."/>
            <person name="Yahiya A.S."/>
            <person name="Khan M.S."/>
            <person name="Azam M.S."/>
            <person name="Haque T."/>
            <person name="Lashkar M.Z.H."/>
            <person name="Akhand A.I."/>
            <person name="Morshed G."/>
            <person name="Roy S."/>
            <person name="Uddin K.S."/>
            <person name="Rabeya T."/>
            <person name="Hossain A.S."/>
            <person name="Chowdhury A."/>
            <person name="Snigdha A.R."/>
            <person name="Mortoza M.S."/>
            <person name="Matin S.A."/>
            <person name="Hoque S.M.E."/>
            <person name="Islam M.K."/>
            <person name="Roy D.K."/>
            <person name="Haider R."/>
            <person name="Moosa M.M."/>
            <person name="Elias S.M."/>
            <person name="Hasan A.M."/>
            <person name="Jahan S."/>
            <person name="Shafiuddin M."/>
            <person name="Mahmood N."/>
            <person name="Shommy N.S."/>
        </authorList>
    </citation>
    <scope>NUCLEOTIDE SEQUENCE [LARGE SCALE GENOMIC DNA]</scope>
    <source>
        <strain evidence="3">cv. O-4</strain>
    </source>
</reference>
<feature type="transmembrane region" description="Helical" evidence="1">
    <location>
        <begin position="28"/>
        <end position="48"/>
    </location>
</feature>
<keyword evidence="1" id="KW-1133">Transmembrane helix</keyword>
<protein>
    <submittedName>
        <fullName evidence="2">Subunit of Retromer complex</fullName>
    </submittedName>
</protein>
<evidence type="ECO:0000256" key="1">
    <source>
        <dbReference type="SAM" id="Phobius"/>
    </source>
</evidence>
<comment type="caution">
    <text evidence="2">The sequence shown here is derived from an EMBL/GenBank/DDBJ whole genome shotgun (WGS) entry which is preliminary data.</text>
</comment>
<evidence type="ECO:0000313" key="2">
    <source>
        <dbReference type="EMBL" id="OMO75128.1"/>
    </source>
</evidence>
<sequence>MAIWKLEWDTGIIGAFDGNDSKSVGASLPFLVVKFWKITCFLWTLLWSRLETRDKNRRASP</sequence>
<keyword evidence="1" id="KW-0472">Membrane</keyword>
<proteinExistence type="predicted"/>